<reference evidence="6" key="1">
    <citation type="journal article" date="2021" name="PeerJ">
        <title>Extensive microbial diversity within the chicken gut microbiome revealed by metagenomics and culture.</title>
        <authorList>
            <person name="Gilroy R."/>
            <person name="Ravi A."/>
            <person name="Getino M."/>
            <person name="Pursley I."/>
            <person name="Horton D.L."/>
            <person name="Alikhan N.F."/>
            <person name="Baker D."/>
            <person name="Gharbi K."/>
            <person name="Hall N."/>
            <person name="Watson M."/>
            <person name="Adriaenssens E.M."/>
            <person name="Foster-Nyarko E."/>
            <person name="Jarju S."/>
            <person name="Secka A."/>
            <person name="Antonio M."/>
            <person name="Oren A."/>
            <person name="Chaudhuri R.R."/>
            <person name="La Ragione R."/>
            <person name="Hildebrand F."/>
            <person name="Pallen M.J."/>
        </authorList>
    </citation>
    <scope>NUCLEOTIDE SEQUENCE</scope>
    <source>
        <strain evidence="6">MalCec1-1739</strain>
    </source>
</reference>
<dbReference type="Proteomes" id="UP000787625">
    <property type="component" value="Unassembled WGS sequence"/>
</dbReference>
<evidence type="ECO:0000256" key="5">
    <source>
        <dbReference type="SAM" id="Phobius"/>
    </source>
</evidence>
<dbReference type="GO" id="GO:0016020">
    <property type="term" value="C:membrane"/>
    <property type="evidence" value="ECO:0007669"/>
    <property type="project" value="UniProtKB-SubCell"/>
</dbReference>
<dbReference type="EMBL" id="DWUP01000101">
    <property type="protein sequence ID" value="HJD53052.1"/>
    <property type="molecule type" value="Genomic_DNA"/>
</dbReference>
<keyword evidence="2 5" id="KW-0812">Transmembrane</keyword>
<protein>
    <submittedName>
        <fullName evidence="6">Transporter</fullName>
    </submittedName>
</protein>
<dbReference type="InterPro" id="IPR002657">
    <property type="entry name" value="BilAc:Na_symport/Acr3"/>
</dbReference>
<reference evidence="6" key="2">
    <citation type="submission" date="2021-04" db="EMBL/GenBank/DDBJ databases">
        <authorList>
            <person name="Gilroy R."/>
        </authorList>
    </citation>
    <scope>NUCLEOTIDE SEQUENCE</scope>
    <source>
        <strain evidence="6">MalCec1-1739</strain>
    </source>
</reference>
<feature type="transmembrane region" description="Helical" evidence="5">
    <location>
        <begin position="133"/>
        <end position="153"/>
    </location>
</feature>
<dbReference type="PROSITE" id="PS51257">
    <property type="entry name" value="PROKAR_LIPOPROTEIN"/>
    <property type="match status" value="1"/>
</dbReference>
<feature type="transmembrane region" description="Helical" evidence="5">
    <location>
        <begin position="7"/>
        <end position="26"/>
    </location>
</feature>
<feature type="transmembrane region" description="Helical" evidence="5">
    <location>
        <begin position="159"/>
        <end position="182"/>
    </location>
</feature>
<name>A0A9D2UIG9_9BACT</name>
<evidence type="ECO:0000256" key="4">
    <source>
        <dbReference type="ARBA" id="ARBA00023136"/>
    </source>
</evidence>
<accession>A0A9D2UIG9</accession>
<organism evidence="6 7">
    <name type="scientific">Candidatus Avibacteroides avistercoris</name>
    <dbReference type="NCBI Taxonomy" id="2840690"/>
    <lineage>
        <taxon>Bacteria</taxon>
        <taxon>Pseudomonadati</taxon>
        <taxon>Bacteroidota</taxon>
        <taxon>Bacteroidia</taxon>
        <taxon>Bacteroidales</taxon>
        <taxon>Bacteroidaceae</taxon>
        <taxon>Bacteroidaceae incertae sedis</taxon>
        <taxon>Candidatus Avibacteroides</taxon>
    </lineage>
</organism>
<dbReference type="InterPro" id="IPR038770">
    <property type="entry name" value="Na+/solute_symporter_sf"/>
</dbReference>
<feature type="transmembrane region" description="Helical" evidence="5">
    <location>
        <begin position="104"/>
        <end position="121"/>
    </location>
</feature>
<keyword evidence="3 5" id="KW-1133">Transmembrane helix</keyword>
<sequence>MEIIRFVKRWILPCAMVLGACVYLLFSRVRPLEPVGDAVGPVLLEAMPVLIFAMLYVTFCKIRLHDLRLSPWHIWLQVIRVAVAGLLVLAMSRLGAQPRLVCEGVFVCVMCPTAAAAAVITEKLGGSIASMTVYTLLDNGLTALLIPLLFPLVEQGADITFATSFAVILEKVALVLILPFLAAMATRRWLPSLAARIKGAKSLAFYIWAFNLSIVMGMTMHNILTARVHGLTLAMLIMLPLAVTLGLFAIGKGTGRHYGDSISAGQAMGQKNTIVGIWLTVTYLNPTAAIAPCAYVVWQNCLNAWQLWCKERYGRLLW</sequence>
<keyword evidence="4 5" id="KW-0472">Membrane</keyword>
<evidence type="ECO:0000256" key="1">
    <source>
        <dbReference type="ARBA" id="ARBA00004141"/>
    </source>
</evidence>
<evidence type="ECO:0000313" key="7">
    <source>
        <dbReference type="Proteomes" id="UP000787625"/>
    </source>
</evidence>
<evidence type="ECO:0000256" key="2">
    <source>
        <dbReference type="ARBA" id="ARBA00022692"/>
    </source>
</evidence>
<dbReference type="Pfam" id="PF01758">
    <property type="entry name" value="SBF"/>
    <property type="match status" value="1"/>
</dbReference>
<evidence type="ECO:0000256" key="3">
    <source>
        <dbReference type="ARBA" id="ARBA00022989"/>
    </source>
</evidence>
<feature type="transmembrane region" description="Helical" evidence="5">
    <location>
        <begin position="203"/>
        <end position="224"/>
    </location>
</feature>
<gene>
    <name evidence="6" type="ORF">IAA93_04930</name>
</gene>
<dbReference type="AlphaFoldDB" id="A0A9D2UIG9"/>
<feature type="transmembrane region" description="Helical" evidence="5">
    <location>
        <begin position="38"/>
        <end position="60"/>
    </location>
</feature>
<comment type="subcellular location">
    <subcellularLocation>
        <location evidence="1">Membrane</location>
        <topology evidence="1">Multi-pass membrane protein</topology>
    </subcellularLocation>
</comment>
<dbReference type="Gene3D" id="1.20.1530.20">
    <property type="match status" value="1"/>
</dbReference>
<proteinExistence type="predicted"/>
<feature type="transmembrane region" description="Helical" evidence="5">
    <location>
        <begin position="230"/>
        <end position="250"/>
    </location>
</feature>
<feature type="transmembrane region" description="Helical" evidence="5">
    <location>
        <begin position="72"/>
        <end position="92"/>
    </location>
</feature>
<evidence type="ECO:0000313" key="6">
    <source>
        <dbReference type="EMBL" id="HJD53052.1"/>
    </source>
</evidence>
<comment type="caution">
    <text evidence="6">The sequence shown here is derived from an EMBL/GenBank/DDBJ whole genome shotgun (WGS) entry which is preliminary data.</text>
</comment>